<dbReference type="SUPFAM" id="SSF57625">
    <property type="entry name" value="Invertebrate chitin-binding proteins"/>
    <property type="match status" value="1"/>
</dbReference>
<dbReference type="PROSITE" id="PS50940">
    <property type="entry name" value="CHIT_BIND_II"/>
    <property type="match status" value="1"/>
</dbReference>
<gene>
    <name evidence="3" type="ORF">KUTeg_012394</name>
</gene>
<dbReference type="Pfam" id="PF01607">
    <property type="entry name" value="CBM_14"/>
    <property type="match status" value="1"/>
</dbReference>
<evidence type="ECO:0000259" key="2">
    <source>
        <dbReference type="PROSITE" id="PS50940"/>
    </source>
</evidence>
<evidence type="ECO:0000256" key="1">
    <source>
        <dbReference type="SAM" id="MobiDB-lite"/>
    </source>
</evidence>
<comment type="caution">
    <text evidence="3">The sequence shown here is derived from an EMBL/GenBank/DDBJ whole genome shotgun (WGS) entry which is preliminary data.</text>
</comment>
<evidence type="ECO:0000313" key="4">
    <source>
        <dbReference type="Proteomes" id="UP001217089"/>
    </source>
</evidence>
<feature type="compositionally biased region" description="Low complexity" evidence="1">
    <location>
        <begin position="15"/>
        <end position="27"/>
    </location>
</feature>
<dbReference type="InterPro" id="IPR036508">
    <property type="entry name" value="Chitin-bd_dom_sf"/>
</dbReference>
<sequence>MDKIIHRKTTGIYRPTTPTSPTDGTDPCKPNKHNQMLSVPYDCHSFYVCSFGVTYKFECPGDLVFYPNKSACDNNDVFIYWYAVSYLIA</sequence>
<reference evidence="3 4" key="1">
    <citation type="submission" date="2022-12" db="EMBL/GenBank/DDBJ databases">
        <title>Chromosome-level genome of Tegillarca granosa.</title>
        <authorList>
            <person name="Kim J."/>
        </authorList>
    </citation>
    <scope>NUCLEOTIDE SEQUENCE [LARGE SCALE GENOMIC DNA]</scope>
    <source>
        <strain evidence="3">Teg-2019</strain>
        <tissue evidence="3">Adductor muscle</tissue>
    </source>
</reference>
<feature type="domain" description="Chitin-binding type-2" evidence="2">
    <location>
        <begin position="25"/>
        <end position="73"/>
    </location>
</feature>
<protein>
    <recommendedName>
        <fullName evidence="2">Chitin-binding type-2 domain-containing protein</fullName>
    </recommendedName>
</protein>
<dbReference type="SMART" id="SM00494">
    <property type="entry name" value="ChtBD2"/>
    <property type="match status" value="1"/>
</dbReference>
<feature type="region of interest" description="Disordered" evidence="1">
    <location>
        <begin position="1"/>
        <end position="28"/>
    </location>
</feature>
<dbReference type="EMBL" id="JARBDR010000640">
    <property type="protein sequence ID" value="KAJ8310529.1"/>
    <property type="molecule type" value="Genomic_DNA"/>
</dbReference>
<dbReference type="Gene3D" id="3.20.20.80">
    <property type="entry name" value="Glycosidases"/>
    <property type="match status" value="1"/>
</dbReference>
<dbReference type="InterPro" id="IPR002557">
    <property type="entry name" value="Chitin-bd_dom"/>
</dbReference>
<name>A0ABQ9EZL3_TEGGR</name>
<evidence type="ECO:0000313" key="3">
    <source>
        <dbReference type="EMBL" id="KAJ8310529.1"/>
    </source>
</evidence>
<proteinExistence type="predicted"/>
<organism evidence="3 4">
    <name type="scientific">Tegillarca granosa</name>
    <name type="common">Malaysian cockle</name>
    <name type="synonym">Anadara granosa</name>
    <dbReference type="NCBI Taxonomy" id="220873"/>
    <lineage>
        <taxon>Eukaryota</taxon>
        <taxon>Metazoa</taxon>
        <taxon>Spiralia</taxon>
        <taxon>Lophotrochozoa</taxon>
        <taxon>Mollusca</taxon>
        <taxon>Bivalvia</taxon>
        <taxon>Autobranchia</taxon>
        <taxon>Pteriomorphia</taxon>
        <taxon>Arcoida</taxon>
        <taxon>Arcoidea</taxon>
        <taxon>Arcidae</taxon>
        <taxon>Tegillarca</taxon>
    </lineage>
</organism>
<dbReference type="Proteomes" id="UP001217089">
    <property type="component" value="Unassembled WGS sequence"/>
</dbReference>
<accession>A0ABQ9EZL3</accession>
<keyword evidence="4" id="KW-1185">Reference proteome</keyword>